<accession>A0AAX4JW71</accession>
<dbReference type="SUPFAM" id="SSF52833">
    <property type="entry name" value="Thioredoxin-like"/>
    <property type="match status" value="1"/>
</dbReference>
<evidence type="ECO:0000259" key="1">
    <source>
        <dbReference type="Pfam" id="PF01323"/>
    </source>
</evidence>
<evidence type="ECO:0000313" key="3">
    <source>
        <dbReference type="Proteomes" id="UP001355207"/>
    </source>
</evidence>
<dbReference type="EMBL" id="CP144103">
    <property type="protein sequence ID" value="WWC89641.1"/>
    <property type="molecule type" value="Genomic_DNA"/>
</dbReference>
<sequence>MSSHKLALAIQQFKAENPSTQFQIRVQLYLLDPDVSAEPILVAKNSTARFRVERWESLKKFETEKFAAIGLKANNEGYTSSTVPAHRLLAYANTTNVDVQWPLALDLMKAHHLDGRYPADPTLLFNLAVKHKVFTDEKEVKELLSTKQYVAEVRQASQEAKSGGIKSVPFYRFQGVHDSPNSKTADEFIELFKQYSS</sequence>
<dbReference type="RefSeq" id="XP_066076404.1">
    <property type="nucleotide sequence ID" value="XM_066220307.1"/>
</dbReference>
<dbReference type="Gene3D" id="3.40.30.10">
    <property type="entry name" value="Glutaredoxin"/>
    <property type="match status" value="1"/>
</dbReference>
<feature type="domain" description="DSBA-like thioredoxin" evidence="1">
    <location>
        <begin position="64"/>
        <end position="175"/>
    </location>
</feature>
<keyword evidence="3" id="KW-1185">Reference proteome</keyword>
<organism evidence="2 3">
    <name type="scientific">Kwoniella dendrophila CBS 6074</name>
    <dbReference type="NCBI Taxonomy" id="1295534"/>
    <lineage>
        <taxon>Eukaryota</taxon>
        <taxon>Fungi</taxon>
        <taxon>Dikarya</taxon>
        <taxon>Basidiomycota</taxon>
        <taxon>Agaricomycotina</taxon>
        <taxon>Tremellomycetes</taxon>
        <taxon>Tremellales</taxon>
        <taxon>Cryptococcaceae</taxon>
        <taxon>Kwoniella</taxon>
    </lineage>
</organism>
<dbReference type="PANTHER" id="PTHR13887">
    <property type="entry name" value="GLUTATHIONE S-TRANSFERASE KAPPA"/>
    <property type="match status" value="1"/>
</dbReference>
<dbReference type="InterPro" id="IPR036249">
    <property type="entry name" value="Thioredoxin-like_sf"/>
</dbReference>
<evidence type="ECO:0000313" key="2">
    <source>
        <dbReference type="EMBL" id="WWC89641.1"/>
    </source>
</evidence>
<dbReference type="PANTHER" id="PTHR13887:SF41">
    <property type="entry name" value="THIOREDOXIN SUPERFAMILY PROTEIN"/>
    <property type="match status" value="1"/>
</dbReference>
<name>A0AAX4JW71_9TREE</name>
<dbReference type="AlphaFoldDB" id="A0AAX4JW71"/>
<dbReference type="GeneID" id="91095236"/>
<dbReference type="Pfam" id="PF01323">
    <property type="entry name" value="DSBA"/>
    <property type="match status" value="1"/>
</dbReference>
<protein>
    <recommendedName>
        <fullName evidence="1">DSBA-like thioredoxin domain-containing protein</fullName>
    </recommendedName>
</protein>
<dbReference type="InterPro" id="IPR001853">
    <property type="entry name" value="DSBA-like_thioredoxin_dom"/>
</dbReference>
<reference evidence="2 3" key="1">
    <citation type="submission" date="2024-01" db="EMBL/GenBank/DDBJ databases">
        <title>Comparative genomics of Cryptococcus and Kwoniella reveals pathogenesis evolution and contrasting modes of karyotype evolution via chromosome fusion or intercentromeric recombination.</title>
        <authorList>
            <person name="Coelho M.A."/>
            <person name="David-Palma M."/>
            <person name="Shea T."/>
            <person name="Bowers K."/>
            <person name="McGinley-Smith S."/>
            <person name="Mohammad A.W."/>
            <person name="Gnirke A."/>
            <person name="Yurkov A.M."/>
            <person name="Nowrousian M."/>
            <person name="Sun S."/>
            <person name="Cuomo C.A."/>
            <person name="Heitman J."/>
        </authorList>
    </citation>
    <scope>NUCLEOTIDE SEQUENCE [LARGE SCALE GENOMIC DNA]</scope>
    <source>
        <strain evidence="2 3">CBS 6074</strain>
    </source>
</reference>
<dbReference type="GO" id="GO:0016491">
    <property type="term" value="F:oxidoreductase activity"/>
    <property type="evidence" value="ECO:0007669"/>
    <property type="project" value="InterPro"/>
</dbReference>
<gene>
    <name evidence="2" type="ORF">L201_004566</name>
</gene>
<proteinExistence type="predicted"/>
<dbReference type="Proteomes" id="UP001355207">
    <property type="component" value="Chromosome 6"/>
</dbReference>